<proteinExistence type="predicted"/>
<dbReference type="Pfam" id="PF08668">
    <property type="entry name" value="HDOD"/>
    <property type="match status" value="1"/>
</dbReference>
<accession>A0ABV7ZSY7</accession>
<dbReference type="InterPro" id="IPR052340">
    <property type="entry name" value="RNase_Y/CdgJ"/>
</dbReference>
<dbReference type="InterPro" id="IPR013976">
    <property type="entry name" value="HDOD"/>
</dbReference>
<evidence type="ECO:0000313" key="3">
    <source>
        <dbReference type="Proteomes" id="UP001595617"/>
    </source>
</evidence>
<name>A0ABV7ZSY7_9GAMM</name>
<gene>
    <name evidence="2" type="ORF">ACFOOG_00605</name>
</gene>
<dbReference type="PANTHER" id="PTHR33525">
    <property type="match status" value="1"/>
</dbReference>
<feature type="domain" description="HDOD" evidence="1">
    <location>
        <begin position="20"/>
        <end position="213"/>
    </location>
</feature>
<dbReference type="PROSITE" id="PS51833">
    <property type="entry name" value="HDOD"/>
    <property type="match status" value="1"/>
</dbReference>
<reference evidence="3" key="1">
    <citation type="journal article" date="2019" name="Int. J. Syst. Evol. Microbiol.">
        <title>The Global Catalogue of Microorganisms (GCM) 10K type strain sequencing project: providing services to taxonomists for standard genome sequencing and annotation.</title>
        <authorList>
            <consortium name="The Broad Institute Genomics Platform"/>
            <consortium name="The Broad Institute Genome Sequencing Center for Infectious Disease"/>
            <person name="Wu L."/>
            <person name="Ma J."/>
        </authorList>
    </citation>
    <scope>NUCLEOTIDE SEQUENCE [LARGE SCALE GENOMIC DNA]</scope>
    <source>
        <strain evidence="3">IBRC 10765</strain>
    </source>
</reference>
<dbReference type="PANTHER" id="PTHR33525:SF6">
    <property type="entry name" value="HDOD DOMAIN-CONTAINING PROTEIN"/>
    <property type="match status" value="1"/>
</dbReference>
<evidence type="ECO:0000313" key="2">
    <source>
        <dbReference type="EMBL" id="MFC3851315.1"/>
    </source>
</evidence>
<comment type="caution">
    <text evidence="2">The sequence shown here is derived from an EMBL/GenBank/DDBJ whole genome shotgun (WGS) entry which is preliminary data.</text>
</comment>
<dbReference type="Proteomes" id="UP001595617">
    <property type="component" value="Unassembled WGS sequence"/>
</dbReference>
<sequence>MTQVQLSEEQIKQILQGIVIPPQPQIMVDLQMEQVYPEPSIDRIADLIKQDVGLSGTILKIVNSPLYGLSNKIQSIHQAVMLLGLNTVSNIVNGLSIKGELNDSDIIELNRFWDTAMDIAIVSASIAKQVGYSCPEEAYNLGLFHNVGIPLMYKRFDDYFTVLQEAYAGQHARVIDRENEVFKTNHAVVGYYCARSWNQPTHIAAAIADHHNVRHLFEARGHSTKQANSLVLLAILKMAEHMCGNYAIIGHQDTDHEWEDIRDLVLDMLGLSPYDLETMKVIFDEQGINMKYCY</sequence>
<dbReference type="EMBL" id="JBHRYR010000002">
    <property type="protein sequence ID" value="MFC3851315.1"/>
    <property type="molecule type" value="Genomic_DNA"/>
</dbReference>
<dbReference type="RefSeq" id="WP_380692451.1">
    <property type="nucleotide sequence ID" value="NZ_JBHRYR010000002.1"/>
</dbReference>
<dbReference type="Gene3D" id="1.10.3210.10">
    <property type="entry name" value="Hypothetical protein af1432"/>
    <property type="match status" value="1"/>
</dbReference>
<keyword evidence="3" id="KW-1185">Reference proteome</keyword>
<evidence type="ECO:0000259" key="1">
    <source>
        <dbReference type="PROSITE" id="PS51833"/>
    </source>
</evidence>
<protein>
    <submittedName>
        <fullName evidence="2">HDOD domain-containing protein</fullName>
    </submittedName>
</protein>
<dbReference type="SUPFAM" id="SSF109604">
    <property type="entry name" value="HD-domain/PDEase-like"/>
    <property type="match status" value="1"/>
</dbReference>
<organism evidence="2 3">
    <name type="scientific">Saccharospirillum mangrovi</name>
    <dbReference type="NCBI Taxonomy" id="2161747"/>
    <lineage>
        <taxon>Bacteria</taxon>
        <taxon>Pseudomonadati</taxon>
        <taxon>Pseudomonadota</taxon>
        <taxon>Gammaproteobacteria</taxon>
        <taxon>Oceanospirillales</taxon>
        <taxon>Saccharospirillaceae</taxon>
        <taxon>Saccharospirillum</taxon>
    </lineage>
</organism>